<proteinExistence type="predicted"/>
<organism evidence="1 2">
    <name type="scientific">Yokenella regensburgei</name>
    <dbReference type="NCBI Taxonomy" id="158877"/>
    <lineage>
        <taxon>Bacteria</taxon>
        <taxon>Pseudomonadati</taxon>
        <taxon>Pseudomonadota</taxon>
        <taxon>Gammaproteobacteria</taxon>
        <taxon>Enterobacterales</taxon>
        <taxon>Enterobacteriaceae</taxon>
        <taxon>Yokenella</taxon>
    </lineage>
</organism>
<sequence length="51" mass="5446">MADYRILLNSVLLLSGCTSAPVKQVRTLAGLEPATVPLAEYSESGHQLNCD</sequence>
<gene>
    <name evidence="1" type="ORF">NCTC11967_01978</name>
</gene>
<evidence type="ECO:0000313" key="1">
    <source>
        <dbReference type="EMBL" id="SQA62960.1"/>
    </source>
</evidence>
<comment type="caution">
    <text evidence="1">The sequence shown here is derived from an EMBL/GenBank/DDBJ whole genome shotgun (WGS) entry which is preliminary data.</text>
</comment>
<dbReference type="AlphaFoldDB" id="A0AB38FUP8"/>
<protein>
    <submittedName>
        <fullName evidence="1">Uncharacterized protein</fullName>
    </submittedName>
</protein>
<dbReference type="Proteomes" id="UP000251313">
    <property type="component" value="Unassembled WGS sequence"/>
</dbReference>
<evidence type="ECO:0000313" key="2">
    <source>
        <dbReference type="Proteomes" id="UP000251313"/>
    </source>
</evidence>
<dbReference type="EMBL" id="UAVL01000009">
    <property type="protein sequence ID" value="SQA62960.1"/>
    <property type="molecule type" value="Genomic_DNA"/>
</dbReference>
<accession>A0AB38FUP8</accession>
<reference evidence="1 2" key="1">
    <citation type="submission" date="2018-06" db="EMBL/GenBank/DDBJ databases">
        <authorList>
            <consortium name="Pathogen Informatics"/>
            <person name="Doyle S."/>
        </authorList>
    </citation>
    <scope>NUCLEOTIDE SEQUENCE [LARGE SCALE GENOMIC DNA]</scope>
    <source>
        <strain evidence="1 2">NCTC11967</strain>
    </source>
</reference>
<name>A0AB38FUP8_9ENTR</name>
<dbReference type="PROSITE" id="PS51257">
    <property type="entry name" value="PROKAR_LIPOPROTEIN"/>
    <property type="match status" value="1"/>
</dbReference>